<feature type="domain" description="Predicted DNA-binding protein ribbon-helix-helix" evidence="1">
    <location>
        <begin position="5"/>
        <end position="43"/>
    </location>
</feature>
<dbReference type="Pfam" id="PF12651">
    <property type="entry name" value="RHH_3"/>
    <property type="match status" value="1"/>
</dbReference>
<evidence type="ECO:0000259" key="1">
    <source>
        <dbReference type="Pfam" id="PF12651"/>
    </source>
</evidence>
<sequence length="96" mass="11367">MTIKQRRYTVRLEQDQWERLEQQSRSRGVPTADLIRTAVDLLLSGDSLKDMSRLRLARIGEFQHLALDVLIREQFPQYRDRIVAETDKRVELYHGA</sequence>
<name>A0ABV9F1E6_9SPHN</name>
<evidence type="ECO:0000313" key="3">
    <source>
        <dbReference type="Proteomes" id="UP001595957"/>
    </source>
</evidence>
<keyword evidence="3" id="KW-1185">Reference proteome</keyword>
<protein>
    <submittedName>
        <fullName evidence="2">Ribbon-helix-helix domain-containing protein</fullName>
    </submittedName>
</protein>
<dbReference type="RefSeq" id="WP_083536056.1">
    <property type="nucleotide sequence ID" value="NZ_JBHSFZ010000048.1"/>
</dbReference>
<gene>
    <name evidence="2" type="ORF">ACFO3E_15750</name>
</gene>
<evidence type="ECO:0000313" key="2">
    <source>
        <dbReference type="EMBL" id="MFC4595623.1"/>
    </source>
</evidence>
<dbReference type="InterPro" id="IPR038733">
    <property type="entry name" value="Predicted_DNA_bind_prot_RHH"/>
</dbReference>
<organism evidence="2 3">
    <name type="scientific">Sphingobium tyrosinilyticum</name>
    <dbReference type="NCBI Taxonomy" id="2715436"/>
    <lineage>
        <taxon>Bacteria</taxon>
        <taxon>Pseudomonadati</taxon>
        <taxon>Pseudomonadota</taxon>
        <taxon>Alphaproteobacteria</taxon>
        <taxon>Sphingomonadales</taxon>
        <taxon>Sphingomonadaceae</taxon>
        <taxon>Sphingobium</taxon>
    </lineage>
</organism>
<accession>A0ABV9F1E6</accession>
<dbReference type="Proteomes" id="UP001595957">
    <property type="component" value="Unassembled WGS sequence"/>
</dbReference>
<comment type="caution">
    <text evidence="2">The sequence shown here is derived from an EMBL/GenBank/DDBJ whole genome shotgun (WGS) entry which is preliminary data.</text>
</comment>
<proteinExistence type="predicted"/>
<dbReference type="EMBL" id="JBHSFZ010000048">
    <property type="protein sequence ID" value="MFC4595623.1"/>
    <property type="molecule type" value="Genomic_DNA"/>
</dbReference>
<reference evidence="3" key="1">
    <citation type="journal article" date="2019" name="Int. J. Syst. Evol. Microbiol.">
        <title>The Global Catalogue of Microorganisms (GCM) 10K type strain sequencing project: providing services to taxonomists for standard genome sequencing and annotation.</title>
        <authorList>
            <consortium name="The Broad Institute Genomics Platform"/>
            <consortium name="The Broad Institute Genome Sequencing Center for Infectious Disease"/>
            <person name="Wu L."/>
            <person name="Ma J."/>
        </authorList>
    </citation>
    <scope>NUCLEOTIDE SEQUENCE [LARGE SCALE GENOMIC DNA]</scope>
    <source>
        <strain evidence="3">NBRC 103632</strain>
    </source>
</reference>